<dbReference type="Proteomes" id="UP001314229">
    <property type="component" value="Unassembled WGS sequence"/>
</dbReference>
<dbReference type="Pfam" id="PF26089">
    <property type="entry name" value="PH_Niban2"/>
    <property type="match status" value="1"/>
</dbReference>
<dbReference type="Pfam" id="PF26086">
    <property type="entry name" value="Niban2"/>
    <property type="match status" value="1"/>
</dbReference>
<comment type="caution">
    <text evidence="3">The sequence shown here is derived from an EMBL/GenBank/DDBJ whole genome shotgun (WGS) entry which is preliminary data.</text>
</comment>
<evidence type="ECO:0000313" key="4">
    <source>
        <dbReference type="Proteomes" id="UP001314229"/>
    </source>
</evidence>
<dbReference type="InterPro" id="IPR059060">
    <property type="entry name" value="Niban_1/2/3_dom"/>
</dbReference>
<evidence type="ECO:0000256" key="1">
    <source>
        <dbReference type="ARBA" id="ARBA00010251"/>
    </source>
</evidence>
<sequence length="647" mass="73445">MGAKFTCGLNSKEHRYISEHIADIMEKLAPLYRHHLCSNLLTHMRNKHIEPTEPRPLIQCPDVVAHAEIMLEGTLPQYLEGIWTHHHLQVTNSFTVESRDTKEVFEGGWGCKTELVLSGCQICTSIQEHRKLVDDMCQHITGKSDGKLACWDCPTAFPVFIQHPYCAPVCLATASFHEQTQWANILRAATQHQSSGLPLDSPESRAFLDAVWTLKRLRGNSQAMVHLISNEEEVLVSIVMEEVMSYLKEEVYQRIIVHHSRRKQAWIKLLSEVYRMARQQVKAAMAVLRRELSLYRSDVERQISVKLQEAGLLQDHIAHTITEDLCEPMLQSLLQTIIPRLDRTLQEVATPICDGFASTWQYFLVTCDDIIELGSKSSSVKDIKKEVLTPLGGLGPGDGRMWQCLNKLELSLEGRAWLQETWGVHSGTWKPLVVKAQSALYKVVDVCAVMFWRMVSRYPCFSLNSSELVDVLCRVKDRVVKHLDTELLALRSQLILEMILHITLPAFVHSVGEKDLSRYDGIISSEQAIFIHPDIILRSILRDNLSYYIQSAMKYSLPQQFVPLSVSPSSTCSSSFVFSKPMYHELLPPDECQHYLCQTSDGSASEYETLTPSTMSNRNDTLANLENLENITPSVFDGGEYIHLIEP</sequence>
<dbReference type="PANTHER" id="PTHR14392">
    <property type="entry name" value="NIBAN FAMILY MEMBER"/>
    <property type="match status" value="1"/>
</dbReference>
<proteinExistence type="inferred from homology"/>
<reference evidence="3 4" key="1">
    <citation type="submission" date="2024-01" db="EMBL/GenBank/DDBJ databases">
        <authorList>
            <person name="Alioto T."/>
            <person name="Alioto T."/>
            <person name="Gomez Garrido J."/>
        </authorList>
    </citation>
    <scope>NUCLEOTIDE SEQUENCE [LARGE SCALE GENOMIC DNA]</scope>
</reference>
<name>A0AAV1P9F9_SCOSC</name>
<comment type="similarity">
    <text evidence="1">Belongs to the Niban family.</text>
</comment>
<dbReference type="EMBL" id="CAWUFR010000118">
    <property type="protein sequence ID" value="CAK6968382.1"/>
    <property type="molecule type" value="Genomic_DNA"/>
</dbReference>
<evidence type="ECO:0000313" key="3">
    <source>
        <dbReference type="EMBL" id="CAK6968382.1"/>
    </source>
</evidence>
<dbReference type="PANTHER" id="PTHR14392:SF3">
    <property type="entry name" value="PROTEIN NIBAN 1"/>
    <property type="match status" value="1"/>
</dbReference>
<organism evidence="3 4">
    <name type="scientific">Scomber scombrus</name>
    <name type="common">Atlantic mackerel</name>
    <name type="synonym">Scomber vernalis</name>
    <dbReference type="NCBI Taxonomy" id="13677"/>
    <lineage>
        <taxon>Eukaryota</taxon>
        <taxon>Metazoa</taxon>
        <taxon>Chordata</taxon>
        <taxon>Craniata</taxon>
        <taxon>Vertebrata</taxon>
        <taxon>Euteleostomi</taxon>
        <taxon>Actinopterygii</taxon>
        <taxon>Neopterygii</taxon>
        <taxon>Teleostei</taxon>
        <taxon>Neoteleostei</taxon>
        <taxon>Acanthomorphata</taxon>
        <taxon>Pelagiaria</taxon>
        <taxon>Scombriformes</taxon>
        <taxon>Scombridae</taxon>
        <taxon>Scomber</taxon>
    </lineage>
</organism>
<gene>
    <name evidence="3" type="ORF">FSCOSCO3_A017026</name>
</gene>
<feature type="domain" description="Niban 1/2/3" evidence="2">
    <location>
        <begin position="332"/>
        <end position="505"/>
    </location>
</feature>
<keyword evidence="4" id="KW-1185">Reference proteome</keyword>
<protein>
    <submittedName>
        <fullName evidence="3">Protein Niban 1-like isoform X1</fullName>
    </submittedName>
</protein>
<dbReference type="AlphaFoldDB" id="A0AAV1P9F9"/>
<accession>A0AAV1P9F9</accession>
<evidence type="ECO:0000259" key="2">
    <source>
        <dbReference type="Pfam" id="PF26086"/>
    </source>
</evidence>
<dbReference type="InterPro" id="IPR026088">
    <property type="entry name" value="Niban-like"/>
</dbReference>